<dbReference type="AlphaFoldDB" id="A0A0P0V430"/>
<feature type="chain" id="PRO_5006056210" evidence="9">
    <location>
        <begin position="20"/>
        <end position="667"/>
    </location>
</feature>
<keyword evidence="6" id="KW-0482">Metalloprotease</keyword>
<evidence type="ECO:0000256" key="3">
    <source>
        <dbReference type="ARBA" id="ARBA00022723"/>
    </source>
</evidence>
<dbReference type="GO" id="GO:0046872">
    <property type="term" value="F:metal ion binding"/>
    <property type="evidence" value="ECO:0007669"/>
    <property type="project" value="UniProtKB-KW"/>
</dbReference>
<accession>A0A0P0V430</accession>
<evidence type="ECO:0000259" key="11">
    <source>
        <dbReference type="Pfam" id="PF05193"/>
    </source>
</evidence>
<dbReference type="Pfam" id="PF00675">
    <property type="entry name" value="Peptidase_M16"/>
    <property type="match status" value="1"/>
</dbReference>
<keyword evidence="2" id="KW-0645">Protease</keyword>
<reference evidence="12 13" key="3">
    <citation type="journal article" date="2013" name="Rice">
        <title>Improvement of the Oryza sativa Nipponbare reference genome using next generation sequence and optical map data.</title>
        <authorList>
            <person name="Kawahara Y."/>
            <person name="de la Bastide M."/>
            <person name="Hamilton J.P."/>
            <person name="Kanamori H."/>
            <person name="McCombie W.R."/>
            <person name="Ouyang S."/>
            <person name="Schwartz D.C."/>
            <person name="Tanaka T."/>
            <person name="Wu J."/>
            <person name="Zhou S."/>
            <person name="Childs K.L."/>
            <person name="Davidson R.M."/>
            <person name="Lin H."/>
            <person name="Quesada-Ocampo L."/>
            <person name="Vaillancourt B."/>
            <person name="Sakai H."/>
            <person name="Lee S.S."/>
            <person name="Kim J."/>
            <person name="Numa H."/>
            <person name="Itoh T."/>
            <person name="Buell C.R."/>
            <person name="Matsumoto T."/>
        </authorList>
    </citation>
    <scope>NUCLEOTIDE SEQUENCE [LARGE SCALE GENOMIC DNA]</scope>
    <source>
        <strain evidence="13">cv. Nipponbare</strain>
    </source>
</reference>
<dbReference type="Proteomes" id="UP000059680">
    <property type="component" value="Chromosome 1"/>
</dbReference>
<name>A0A0P0V430_ORYSJ</name>
<reference evidence="13" key="1">
    <citation type="journal article" date="2005" name="Nature">
        <title>The map-based sequence of the rice genome.</title>
        <authorList>
            <consortium name="International rice genome sequencing project (IRGSP)"/>
            <person name="Matsumoto T."/>
            <person name="Wu J."/>
            <person name="Kanamori H."/>
            <person name="Katayose Y."/>
            <person name="Fujisawa M."/>
            <person name="Namiki N."/>
            <person name="Mizuno H."/>
            <person name="Yamamoto K."/>
            <person name="Antonio B.A."/>
            <person name="Baba T."/>
            <person name="Sakata K."/>
            <person name="Nagamura Y."/>
            <person name="Aoki H."/>
            <person name="Arikawa K."/>
            <person name="Arita K."/>
            <person name="Bito T."/>
            <person name="Chiden Y."/>
            <person name="Fujitsuka N."/>
            <person name="Fukunaka R."/>
            <person name="Hamada M."/>
            <person name="Harada C."/>
            <person name="Hayashi A."/>
            <person name="Hijishita S."/>
            <person name="Honda M."/>
            <person name="Hosokawa S."/>
            <person name="Ichikawa Y."/>
            <person name="Idonuma A."/>
            <person name="Iijima M."/>
            <person name="Ikeda M."/>
            <person name="Ikeno M."/>
            <person name="Ito K."/>
            <person name="Ito S."/>
            <person name="Ito T."/>
            <person name="Ito Y."/>
            <person name="Ito Y."/>
            <person name="Iwabuchi A."/>
            <person name="Kamiya K."/>
            <person name="Karasawa W."/>
            <person name="Kurita K."/>
            <person name="Katagiri S."/>
            <person name="Kikuta A."/>
            <person name="Kobayashi H."/>
            <person name="Kobayashi N."/>
            <person name="Machita K."/>
            <person name="Maehara T."/>
            <person name="Masukawa M."/>
            <person name="Mizubayashi T."/>
            <person name="Mukai Y."/>
            <person name="Nagasaki H."/>
            <person name="Nagata Y."/>
            <person name="Naito S."/>
            <person name="Nakashima M."/>
            <person name="Nakama Y."/>
            <person name="Nakamichi Y."/>
            <person name="Nakamura M."/>
            <person name="Meguro A."/>
            <person name="Negishi M."/>
            <person name="Ohta I."/>
            <person name="Ohta T."/>
            <person name="Okamoto M."/>
            <person name="Ono N."/>
            <person name="Saji S."/>
            <person name="Sakaguchi M."/>
            <person name="Sakai K."/>
            <person name="Shibata M."/>
            <person name="Shimokawa T."/>
            <person name="Song J."/>
            <person name="Takazaki Y."/>
            <person name="Terasawa K."/>
            <person name="Tsugane M."/>
            <person name="Tsuji K."/>
            <person name="Ueda S."/>
            <person name="Waki K."/>
            <person name="Yamagata H."/>
            <person name="Yamamoto M."/>
            <person name="Yamamoto S."/>
            <person name="Yamane H."/>
            <person name="Yoshiki S."/>
            <person name="Yoshihara R."/>
            <person name="Yukawa K."/>
            <person name="Zhong H."/>
            <person name="Yano M."/>
            <person name="Yuan Q."/>
            <person name="Ouyang S."/>
            <person name="Liu J."/>
            <person name="Jones K.M."/>
            <person name="Gansberger K."/>
            <person name="Moffat K."/>
            <person name="Hill J."/>
            <person name="Bera J."/>
            <person name="Fadrosh D."/>
            <person name="Jin S."/>
            <person name="Johri S."/>
            <person name="Kim M."/>
            <person name="Overton L."/>
            <person name="Reardon M."/>
            <person name="Tsitrin T."/>
            <person name="Vuong H."/>
            <person name="Weaver B."/>
            <person name="Ciecko A."/>
            <person name="Tallon L."/>
            <person name="Jackson J."/>
            <person name="Pai G."/>
            <person name="Aken S.V."/>
            <person name="Utterback T."/>
            <person name="Reidmuller S."/>
            <person name="Feldblyum T."/>
            <person name="Hsiao J."/>
            <person name="Zismann V."/>
            <person name="Iobst S."/>
            <person name="de Vazeille A.R."/>
            <person name="Buell C.R."/>
            <person name="Ying K."/>
            <person name="Li Y."/>
            <person name="Lu T."/>
            <person name="Huang Y."/>
            <person name="Zhao Q."/>
            <person name="Feng Q."/>
            <person name="Zhang L."/>
            <person name="Zhu J."/>
            <person name="Weng Q."/>
            <person name="Mu J."/>
            <person name="Lu Y."/>
            <person name="Fan D."/>
            <person name="Liu Y."/>
            <person name="Guan J."/>
            <person name="Zhang Y."/>
            <person name="Yu S."/>
            <person name="Liu X."/>
            <person name="Zhang Y."/>
            <person name="Hong G."/>
            <person name="Han B."/>
            <person name="Choisne N."/>
            <person name="Demange N."/>
            <person name="Orjeda G."/>
            <person name="Samain S."/>
            <person name="Cattolico L."/>
            <person name="Pelletier E."/>
            <person name="Couloux A."/>
            <person name="Segurens B."/>
            <person name="Wincker P."/>
            <person name="D'Hont A."/>
            <person name="Scarpelli C."/>
            <person name="Weissenbach J."/>
            <person name="Salanoubat M."/>
            <person name="Quetier F."/>
            <person name="Yu Y."/>
            <person name="Kim H.R."/>
            <person name="Rambo T."/>
            <person name="Currie J."/>
            <person name="Collura K."/>
            <person name="Luo M."/>
            <person name="Yang T."/>
            <person name="Ammiraju J.S.S."/>
            <person name="Engler F."/>
            <person name="Soderlund C."/>
            <person name="Wing R.A."/>
            <person name="Palmer L.E."/>
            <person name="de la Bastide M."/>
            <person name="Spiegel L."/>
            <person name="Nascimento L."/>
            <person name="Zutavern T."/>
            <person name="O'Shaughnessy A."/>
            <person name="Dike S."/>
            <person name="Dedhia N."/>
            <person name="Preston R."/>
            <person name="Balija V."/>
            <person name="McCombie W.R."/>
            <person name="Chow T."/>
            <person name="Chen H."/>
            <person name="Chung M."/>
            <person name="Chen C."/>
            <person name="Shaw J."/>
            <person name="Wu H."/>
            <person name="Hsiao K."/>
            <person name="Chao Y."/>
            <person name="Chu M."/>
            <person name="Cheng C."/>
            <person name="Hour A."/>
            <person name="Lee P."/>
            <person name="Lin S."/>
            <person name="Lin Y."/>
            <person name="Liou J."/>
            <person name="Liu S."/>
            <person name="Hsing Y."/>
            <person name="Raghuvanshi S."/>
            <person name="Mohanty A."/>
            <person name="Bharti A.K."/>
            <person name="Gaur A."/>
            <person name="Gupta V."/>
            <person name="Kumar D."/>
            <person name="Ravi V."/>
            <person name="Vij S."/>
            <person name="Kapur A."/>
            <person name="Khurana P."/>
            <person name="Khurana P."/>
            <person name="Khurana J.P."/>
            <person name="Tyagi A.K."/>
            <person name="Gaikwad K."/>
            <person name="Singh A."/>
            <person name="Dalal V."/>
            <person name="Srivastava S."/>
            <person name="Dixit A."/>
            <person name="Pal A.K."/>
            <person name="Ghazi I.A."/>
            <person name="Yadav M."/>
            <person name="Pandit A."/>
            <person name="Bhargava A."/>
            <person name="Sureshbabu K."/>
            <person name="Batra K."/>
            <person name="Sharma T.R."/>
            <person name="Mohapatra T."/>
            <person name="Singh N.K."/>
            <person name="Messing J."/>
            <person name="Nelson A.B."/>
            <person name="Fuks G."/>
            <person name="Kavchok S."/>
            <person name="Keizer G."/>
            <person name="Linton E."/>
            <person name="Llaca V."/>
            <person name="Song R."/>
            <person name="Tanyolac B."/>
            <person name="Young S."/>
            <person name="Ho-Il K."/>
            <person name="Hahn J.H."/>
            <person name="Sangsakoo G."/>
            <person name="Vanavichit A."/>
            <person name="de Mattos Luiz.A.T."/>
            <person name="Zimmer P.D."/>
            <person name="Malone G."/>
            <person name="Dellagostin O."/>
            <person name="de Oliveira A.C."/>
            <person name="Bevan M."/>
            <person name="Bancroft I."/>
            <person name="Minx P."/>
            <person name="Cordum H."/>
            <person name="Wilson R."/>
            <person name="Cheng Z."/>
            <person name="Jin W."/>
            <person name="Jiang J."/>
            <person name="Leong S.A."/>
            <person name="Iwama H."/>
            <person name="Gojobori T."/>
            <person name="Itoh T."/>
            <person name="Niimura Y."/>
            <person name="Fujii Y."/>
            <person name="Habara T."/>
            <person name="Sakai H."/>
            <person name="Sato Y."/>
            <person name="Wilson G."/>
            <person name="Kumar K."/>
            <person name="McCouch S."/>
            <person name="Juretic N."/>
            <person name="Hoen D."/>
            <person name="Wright S."/>
            <person name="Bruskiewich R."/>
            <person name="Bureau T."/>
            <person name="Miyao A."/>
            <person name="Hirochika H."/>
            <person name="Nishikawa T."/>
            <person name="Kadowaki K."/>
            <person name="Sugiura M."/>
            <person name="Burr B."/>
            <person name="Sasaki T."/>
        </authorList>
    </citation>
    <scope>NUCLEOTIDE SEQUENCE [LARGE SCALE GENOMIC DNA]</scope>
    <source>
        <strain evidence="13">cv. Nipponbare</strain>
    </source>
</reference>
<dbReference type="Gene3D" id="3.30.830.10">
    <property type="entry name" value="Metalloenzyme, LuxS/M16 peptidase-like"/>
    <property type="match status" value="2"/>
</dbReference>
<feature type="region of interest" description="Disordered" evidence="8">
    <location>
        <begin position="648"/>
        <end position="667"/>
    </location>
</feature>
<evidence type="ECO:0000256" key="5">
    <source>
        <dbReference type="ARBA" id="ARBA00022833"/>
    </source>
</evidence>
<dbReference type="STRING" id="39947.A0A0P0V430"/>
<dbReference type="GO" id="GO:0006508">
    <property type="term" value="P:proteolysis"/>
    <property type="evidence" value="ECO:0007669"/>
    <property type="project" value="UniProtKB-KW"/>
</dbReference>
<evidence type="ECO:0000256" key="4">
    <source>
        <dbReference type="ARBA" id="ARBA00022801"/>
    </source>
</evidence>
<dbReference type="InterPro" id="IPR050626">
    <property type="entry name" value="Peptidase_M16"/>
</dbReference>
<keyword evidence="3" id="KW-0479">Metal-binding</keyword>
<feature type="domain" description="Peptidase M16 C-terminal" evidence="11">
    <location>
        <begin position="365"/>
        <end position="544"/>
    </location>
</feature>
<dbReference type="PaxDb" id="39947-A0A0P0V430"/>
<evidence type="ECO:0000313" key="12">
    <source>
        <dbReference type="EMBL" id="BAS72701.1"/>
    </source>
</evidence>
<evidence type="ECO:0000256" key="1">
    <source>
        <dbReference type="ARBA" id="ARBA00007261"/>
    </source>
</evidence>
<gene>
    <name evidence="12" type="ordered locus">Os01g0558850</name>
    <name evidence="12" type="ORF">OSNPB_010558850</name>
</gene>
<dbReference type="InterPro" id="IPR011249">
    <property type="entry name" value="Metalloenz_LuxS/M16"/>
</dbReference>
<evidence type="ECO:0000256" key="9">
    <source>
        <dbReference type="SAM" id="SignalP"/>
    </source>
</evidence>
<protein>
    <submittedName>
        <fullName evidence="12">Os01g0558850 protein</fullName>
    </submittedName>
</protein>
<comment type="similarity">
    <text evidence="1 7">Belongs to the peptidase M16 family.</text>
</comment>
<dbReference type="GO" id="GO:0004222">
    <property type="term" value="F:metalloendopeptidase activity"/>
    <property type="evidence" value="ECO:0007669"/>
    <property type="project" value="InterPro"/>
</dbReference>
<keyword evidence="9" id="KW-0732">Signal</keyword>
<keyword evidence="4" id="KW-0378">Hydrolase</keyword>
<evidence type="ECO:0000256" key="2">
    <source>
        <dbReference type="ARBA" id="ARBA00022670"/>
    </source>
</evidence>
<feature type="compositionally biased region" description="Gly residues" evidence="8">
    <location>
        <begin position="148"/>
        <end position="158"/>
    </location>
</feature>
<dbReference type="eggNOG" id="KOG0959">
    <property type="taxonomic scope" value="Eukaryota"/>
</dbReference>
<feature type="compositionally biased region" description="Basic residues" evidence="8">
    <location>
        <begin position="77"/>
        <end position="86"/>
    </location>
</feature>
<dbReference type="OMA" id="FWHVQQN"/>
<dbReference type="PANTHER" id="PTHR43690:SF34">
    <property type="entry name" value="ZINC PROTEASE PQQL-LIKE"/>
    <property type="match status" value="1"/>
</dbReference>
<feature type="region of interest" description="Disordered" evidence="8">
    <location>
        <begin position="53"/>
        <end position="89"/>
    </location>
</feature>
<feature type="region of interest" description="Disordered" evidence="8">
    <location>
        <begin position="103"/>
        <end position="162"/>
    </location>
</feature>
<evidence type="ECO:0000256" key="7">
    <source>
        <dbReference type="RuleBase" id="RU004447"/>
    </source>
</evidence>
<dbReference type="PANTHER" id="PTHR43690">
    <property type="entry name" value="NARDILYSIN"/>
    <property type="match status" value="1"/>
</dbReference>
<dbReference type="SUPFAM" id="SSF63411">
    <property type="entry name" value="LuxS/MPP-like metallohydrolase"/>
    <property type="match status" value="2"/>
</dbReference>
<evidence type="ECO:0000256" key="8">
    <source>
        <dbReference type="SAM" id="MobiDB-lite"/>
    </source>
</evidence>
<evidence type="ECO:0007829" key="14">
    <source>
        <dbReference type="PeptideAtlas" id="A0A0P0V430"/>
    </source>
</evidence>
<dbReference type="Pfam" id="PF05193">
    <property type="entry name" value="Peptidase_M16_C"/>
    <property type="match status" value="1"/>
</dbReference>
<dbReference type="InParanoid" id="A0A0P0V430"/>
<evidence type="ECO:0000259" key="10">
    <source>
        <dbReference type="Pfam" id="PF00675"/>
    </source>
</evidence>
<dbReference type="PROSITE" id="PS00143">
    <property type="entry name" value="INSULINASE"/>
    <property type="match status" value="1"/>
</dbReference>
<evidence type="ECO:0000256" key="6">
    <source>
        <dbReference type="ARBA" id="ARBA00023049"/>
    </source>
</evidence>
<evidence type="ECO:0000313" key="13">
    <source>
        <dbReference type="Proteomes" id="UP000059680"/>
    </source>
</evidence>
<keyword evidence="5" id="KW-0862">Zinc</keyword>
<dbReference type="InterPro" id="IPR007863">
    <property type="entry name" value="Peptidase_M16_C"/>
</dbReference>
<sequence length="667" mass="73471">MSLQLFILRVTLWYLIVDACTVRGLKASLPDLQRRGATLYSLFPFWPNQLPSSPAHPNPIRANPPAHRKATKEEKNRKSKSPCLRHRTADLSRIAPHRIRLAQSHAADRPPLPDPSIATRSLSPPPTAACASSSAAMDLLPPATEPPAGGGGGGGGAPAPGRRLRRGVGFRSLKMVSVSMDEPLPAEPVGVAYGRLANGLAYYVRSNPKPRMRAALSLAVKVGSVVEEEDERGVAHIVEHLAFSATSRYTNHDIVKFLESIGAEFGACQNALTSSDETIYELLVPVDKPGLLSQAISVLAEFSSEVRVSAEDLEKERGAVLEEYRGGRNATGRMQDSHWALLFEGSKYAERLPIGTEKVIRTVPHETVRHFYHKWYHLSNMAVFAVGDFPDTQAVVEMIKEHFGQKAPPSCPPPVIPDFPVPSHVEPRFSCFVESEAAGSAVVVSCKMPADRIKTVTDYRDSLAESMFHCALNQRLFKISRRNDPPYFSCSSAADALVRPVKAYIMTSSCRERGTVEALESMLLEVARVRLHGFSEREISIARALMMSDIESAYLERDQMQSTTLRDEFLQHFLHEDPVVGIEYEAQLQKTLLPHISSAEVVKFAANFSTISSCVIKVVEPHAHASLEDLKAVVLKVNTLEQDNAIPPWDEEQIPEEIVSQSPEPGY</sequence>
<dbReference type="EMBL" id="AP014957">
    <property type="protein sequence ID" value="BAS72701.1"/>
    <property type="molecule type" value="Genomic_DNA"/>
</dbReference>
<dbReference type="InterPro" id="IPR001431">
    <property type="entry name" value="Pept_M16_Zn_BS"/>
</dbReference>
<reference evidence="12 13" key="2">
    <citation type="journal article" date="2013" name="Plant Cell Physiol.">
        <title>Rice Annotation Project Database (RAP-DB): an integrative and interactive database for rice genomics.</title>
        <authorList>
            <person name="Sakai H."/>
            <person name="Lee S.S."/>
            <person name="Tanaka T."/>
            <person name="Numa H."/>
            <person name="Kim J."/>
            <person name="Kawahara Y."/>
            <person name="Wakimoto H."/>
            <person name="Yang C.C."/>
            <person name="Iwamoto M."/>
            <person name="Abe T."/>
            <person name="Yamada Y."/>
            <person name="Muto A."/>
            <person name="Inokuchi H."/>
            <person name="Ikemura T."/>
            <person name="Matsumoto T."/>
            <person name="Sasaki T."/>
            <person name="Itoh T."/>
        </authorList>
    </citation>
    <scope>NUCLEOTIDE SEQUENCE [LARGE SCALE GENOMIC DNA]</scope>
    <source>
        <strain evidence="13">cv. Nipponbare</strain>
    </source>
</reference>
<evidence type="ECO:0007829" key="15">
    <source>
        <dbReference type="ProteomicsDB" id="A0A0P0V430"/>
    </source>
</evidence>
<keyword evidence="13" id="KW-1185">Reference proteome</keyword>
<keyword evidence="14 15" id="KW-1267">Proteomics identification</keyword>
<feature type="signal peptide" evidence="9">
    <location>
        <begin position="1"/>
        <end position="19"/>
    </location>
</feature>
<dbReference type="SMR" id="A0A0P0V430"/>
<dbReference type="InterPro" id="IPR011765">
    <property type="entry name" value="Pept_M16_N"/>
</dbReference>
<feature type="domain" description="Peptidase M16 N-terminal" evidence="10">
    <location>
        <begin position="209"/>
        <end position="324"/>
    </location>
</feature>
<dbReference type="Gramene" id="Os01t0558850-00">
    <property type="protein sequence ID" value="Os01t0558850-00"/>
    <property type="gene ID" value="Os01g0558850"/>
</dbReference>
<proteinExistence type="evidence at protein level"/>
<organism evidence="12 13">
    <name type="scientific">Oryza sativa subsp. japonica</name>
    <name type="common">Rice</name>
    <dbReference type="NCBI Taxonomy" id="39947"/>
    <lineage>
        <taxon>Eukaryota</taxon>
        <taxon>Viridiplantae</taxon>
        <taxon>Streptophyta</taxon>
        <taxon>Embryophyta</taxon>
        <taxon>Tracheophyta</taxon>
        <taxon>Spermatophyta</taxon>
        <taxon>Magnoliopsida</taxon>
        <taxon>Liliopsida</taxon>
        <taxon>Poales</taxon>
        <taxon>Poaceae</taxon>
        <taxon>BOP clade</taxon>
        <taxon>Oryzoideae</taxon>
        <taxon>Oryzeae</taxon>
        <taxon>Oryzinae</taxon>
        <taxon>Oryza</taxon>
        <taxon>Oryza sativa</taxon>
    </lineage>
</organism>